<dbReference type="HAMAP" id="MF_00484">
    <property type="entry name" value="Glycogen_synth"/>
    <property type="match status" value="1"/>
</dbReference>
<organism evidence="11 12">
    <name type="scientific">Consotaella salsifontis</name>
    <dbReference type="NCBI Taxonomy" id="1365950"/>
    <lineage>
        <taxon>Bacteria</taxon>
        <taxon>Pseudomonadati</taxon>
        <taxon>Pseudomonadota</taxon>
        <taxon>Alphaproteobacteria</taxon>
        <taxon>Hyphomicrobiales</taxon>
        <taxon>Aurantimonadaceae</taxon>
        <taxon>Consotaella</taxon>
    </lineage>
</organism>
<comment type="similarity">
    <text evidence="4 8">Belongs to the glycosyltransferase 1 family. Bacterial/plant glycogen synthase subfamily.</text>
</comment>
<dbReference type="PANTHER" id="PTHR45825:SF11">
    <property type="entry name" value="ALPHA AMYLASE DOMAIN-CONTAINING PROTEIN"/>
    <property type="match status" value="1"/>
</dbReference>
<dbReference type="PANTHER" id="PTHR45825">
    <property type="entry name" value="GRANULE-BOUND STARCH SYNTHASE 1, CHLOROPLASTIC/AMYLOPLASTIC"/>
    <property type="match status" value="1"/>
</dbReference>
<keyword evidence="5 8" id="KW-0328">Glycosyltransferase</keyword>
<dbReference type="OrthoDB" id="9808590at2"/>
<feature type="domain" description="Glycosyl transferase family 1" evidence="9">
    <location>
        <begin position="289"/>
        <end position="447"/>
    </location>
</feature>
<keyword evidence="12" id="KW-1185">Reference proteome</keyword>
<dbReference type="Gene3D" id="3.40.50.2000">
    <property type="entry name" value="Glycogen Phosphorylase B"/>
    <property type="match status" value="2"/>
</dbReference>
<gene>
    <name evidence="8" type="primary">glgA</name>
    <name evidence="11" type="ORF">SAMN05428963_104233</name>
</gene>
<evidence type="ECO:0000256" key="2">
    <source>
        <dbReference type="ARBA" id="ARBA00002764"/>
    </source>
</evidence>
<dbReference type="CDD" id="cd03791">
    <property type="entry name" value="GT5_Glycogen_synthase_DULL1-like"/>
    <property type="match status" value="1"/>
</dbReference>
<dbReference type="SUPFAM" id="SSF53756">
    <property type="entry name" value="UDP-Glycosyltransferase/glycogen phosphorylase"/>
    <property type="match status" value="1"/>
</dbReference>
<dbReference type="GO" id="GO:0005978">
    <property type="term" value="P:glycogen biosynthetic process"/>
    <property type="evidence" value="ECO:0007669"/>
    <property type="project" value="UniProtKB-UniRule"/>
</dbReference>
<protein>
    <recommendedName>
        <fullName evidence="8">Glycogen synthase</fullName>
        <ecNumber evidence="8">2.4.1.21</ecNumber>
    </recommendedName>
    <alternativeName>
        <fullName evidence="8">Starch [bacterial glycogen] synthase</fullName>
    </alternativeName>
</protein>
<dbReference type="GO" id="GO:0005829">
    <property type="term" value="C:cytosol"/>
    <property type="evidence" value="ECO:0007669"/>
    <property type="project" value="TreeGrafter"/>
</dbReference>
<name>A0A1T4PXQ8_9HYPH</name>
<dbReference type="InterPro" id="IPR013534">
    <property type="entry name" value="Starch_synth_cat_dom"/>
</dbReference>
<dbReference type="InterPro" id="IPR001296">
    <property type="entry name" value="Glyco_trans_1"/>
</dbReference>
<dbReference type="Pfam" id="PF00534">
    <property type="entry name" value="Glycos_transf_1"/>
    <property type="match status" value="1"/>
</dbReference>
<dbReference type="GO" id="GO:0004373">
    <property type="term" value="F:alpha-1,4-glucan glucosyltransferase (UDP-glucose donor) activity"/>
    <property type="evidence" value="ECO:0007669"/>
    <property type="project" value="InterPro"/>
</dbReference>
<dbReference type="NCBIfam" id="TIGR02095">
    <property type="entry name" value="glgA"/>
    <property type="match status" value="1"/>
</dbReference>
<comment type="function">
    <text evidence="2 8">Synthesizes alpha-1,4-glucan chains using ADP-glucose.</text>
</comment>
<dbReference type="EMBL" id="FUXL01000004">
    <property type="protein sequence ID" value="SJZ96279.1"/>
    <property type="molecule type" value="Genomic_DNA"/>
</dbReference>
<dbReference type="STRING" id="1365950.SAMN05428963_104233"/>
<proteinExistence type="inferred from homology"/>
<evidence type="ECO:0000256" key="6">
    <source>
        <dbReference type="ARBA" id="ARBA00022679"/>
    </source>
</evidence>
<dbReference type="Proteomes" id="UP000190135">
    <property type="component" value="Unassembled WGS sequence"/>
</dbReference>
<dbReference type="GO" id="GO:0009011">
    <property type="term" value="F:alpha-1,4-glucan glucosyltransferase (ADP-glucose donor) activity"/>
    <property type="evidence" value="ECO:0007669"/>
    <property type="project" value="UniProtKB-UniRule"/>
</dbReference>
<reference evidence="11 12" key="1">
    <citation type="submission" date="2017-02" db="EMBL/GenBank/DDBJ databases">
        <authorList>
            <person name="Peterson S.W."/>
        </authorList>
    </citation>
    <scope>NUCLEOTIDE SEQUENCE [LARGE SCALE GENOMIC DNA]</scope>
    <source>
        <strain evidence="11 12">USBA 369</strain>
    </source>
</reference>
<feature type="binding site" evidence="8">
    <location>
        <position position="17"/>
    </location>
    <ligand>
        <name>ADP-alpha-D-glucose</name>
        <dbReference type="ChEBI" id="CHEBI:57498"/>
    </ligand>
</feature>
<dbReference type="Pfam" id="PF08323">
    <property type="entry name" value="Glyco_transf_5"/>
    <property type="match status" value="1"/>
</dbReference>
<evidence type="ECO:0000256" key="4">
    <source>
        <dbReference type="ARBA" id="ARBA00010281"/>
    </source>
</evidence>
<dbReference type="InterPro" id="IPR011835">
    <property type="entry name" value="GS/SS"/>
</dbReference>
<dbReference type="EC" id="2.4.1.21" evidence="8"/>
<accession>A0A1T4PXQ8</accession>
<keyword evidence="6 8" id="KW-0808">Transferase</keyword>
<dbReference type="RefSeq" id="WP_078707758.1">
    <property type="nucleotide sequence ID" value="NZ_FUXL01000004.1"/>
</dbReference>
<evidence type="ECO:0000256" key="8">
    <source>
        <dbReference type="HAMAP-Rule" id="MF_00484"/>
    </source>
</evidence>
<dbReference type="UniPathway" id="UPA00164"/>
<comment type="pathway">
    <text evidence="3 8">Glycan biosynthesis; glycogen biosynthesis.</text>
</comment>
<evidence type="ECO:0000259" key="10">
    <source>
        <dbReference type="Pfam" id="PF08323"/>
    </source>
</evidence>
<comment type="catalytic activity">
    <reaction evidence="1 8">
        <text>[(1-&gt;4)-alpha-D-glucosyl](n) + ADP-alpha-D-glucose = [(1-&gt;4)-alpha-D-glucosyl](n+1) + ADP + H(+)</text>
        <dbReference type="Rhea" id="RHEA:18189"/>
        <dbReference type="Rhea" id="RHEA-COMP:9584"/>
        <dbReference type="Rhea" id="RHEA-COMP:9587"/>
        <dbReference type="ChEBI" id="CHEBI:15378"/>
        <dbReference type="ChEBI" id="CHEBI:15444"/>
        <dbReference type="ChEBI" id="CHEBI:57498"/>
        <dbReference type="ChEBI" id="CHEBI:456216"/>
        <dbReference type="EC" id="2.4.1.21"/>
    </reaction>
</comment>
<evidence type="ECO:0000256" key="7">
    <source>
        <dbReference type="ARBA" id="ARBA00023056"/>
    </source>
</evidence>
<evidence type="ECO:0000313" key="11">
    <source>
        <dbReference type="EMBL" id="SJZ96279.1"/>
    </source>
</evidence>
<feature type="domain" description="Starch synthase catalytic" evidence="10">
    <location>
        <begin position="4"/>
        <end position="238"/>
    </location>
</feature>
<sequence>MTTKVLSVASEIFPLIKTGGLADVVGALPHALEPFDIETRTLVPGYPSVMKAIGSTAGGHWPLGTLFGGAASLIEAHVHGLDLFVLDAPHLFDRPGGPYITPGGYDHPDNWKRFAALAQAGAAAALGAVKGFRADIVHAHDWQSALTPVYLSFAPGHRPKTVLTIHNLSFQGNYPASVFPELGLPLSAWSMEGVEYYGNVGYLKGGIRMADAITTVSPSYAQEILTREGGMGLDGLLSARADRLYGIVNGIDDEVWNPATDPAVPFNYTVETLDKRQENKRALEAEFALAPGDGPIFSIISRLTWQKGLDLLAGMLDEVVTRGIRLVVVGSGEPGIEEMFRDAAARHPDKIGLKIGYDEPVSHRIQAGADGIIVPSRFEPCGLTQLYALRYGCVPIVARVGGLADTVIDANFAAVAAGVATGFLFSPFDSEHLFEALDRAARLYEDKTSWRSVQLGGMRSDVSWAASAKRYADLYRELLQG</sequence>
<evidence type="ECO:0000313" key="12">
    <source>
        <dbReference type="Proteomes" id="UP000190135"/>
    </source>
</evidence>
<evidence type="ECO:0000256" key="1">
    <source>
        <dbReference type="ARBA" id="ARBA00001478"/>
    </source>
</evidence>
<evidence type="ECO:0000259" key="9">
    <source>
        <dbReference type="Pfam" id="PF00534"/>
    </source>
</evidence>
<evidence type="ECO:0000256" key="5">
    <source>
        <dbReference type="ARBA" id="ARBA00022676"/>
    </source>
</evidence>
<evidence type="ECO:0000256" key="3">
    <source>
        <dbReference type="ARBA" id="ARBA00004964"/>
    </source>
</evidence>
<keyword evidence="7 8" id="KW-0320">Glycogen biosynthesis</keyword>
<dbReference type="AlphaFoldDB" id="A0A1T4PXQ8"/>
<dbReference type="NCBIfam" id="NF001899">
    <property type="entry name" value="PRK00654.1-2"/>
    <property type="match status" value="1"/>
</dbReference>